<reference evidence="3 4" key="1">
    <citation type="submission" date="2016-03" db="EMBL/GenBank/DDBJ databases">
        <authorList>
            <consortium name="Pathogen Informatics"/>
        </authorList>
    </citation>
    <scope>NUCLEOTIDE SEQUENCE [LARGE SCALE GENOMIC DNA]</scope>
    <source>
        <strain evidence="3 4">NCTC13364</strain>
    </source>
</reference>
<evidence type="ECO:0000313" key="4">
    <source>
        <dbReference type="Proteomes" id="UP000077037"/>
    </source>
</evidence>
<dbReference type="Proteomes" id="UP000077037">
    <property type="component" value="Unassembled WGS sequence"/>
</dbReference>
<dbReference type="EMBL" id="FKBS01000008">
    <property type="protein sequence ID" value="SAI02057.1"/>
    <property type="molecule type" value="Genomic_DNA"/>
</dbReference>
<evidence type="ECO:0000313" key="3">
    <source>
        <dbReference type="EMBL" id="SAI02057.1"/>
    </source>
</evidence>
<feature type="domain" description="Coenzyme Q-binding protein COQ10 START" evidence="2">
    <location>
        <begin position="10"/>
        <end position="135"/>
    </location>
</feature>
<dbReference type="PANTHER" id="PTHR12901:SF10">
    <property type="entry name" value="COENZYME Q-BINDING PROTEIN COQ10, MITOCHONDRIAL"/>
    <property type="match status" value="1"/>
</dbReference>
<dbReference type="AlphaFoldDB" id="A0A157LZ42"/>
<dbReference type="InterPro" id="IPR005031">
    <property type="entry name" value="COQ10_START"/>
</dbReference>
<dbReference type="Pfam" id="PF03364">
    <property type="entry name" value="Polyketide_cyc"/>
    <property type="match status" value="1"/>
</dbReference>
<comment type="similarity">
    <text evidence="1">Belongs to the ribosome association toxin RatA family.</text>
</comment>
<sequence length="144" mass="16361">MHTVQRSVLVPYSAAQMFDLVADVEKYPEFMPWCGGAEVQSRDDHGMQASIMISLAGLKQRFTTRNTHDYPNRINLELVDGPFSRLVGNWQFQPLADDACKVLFTLEYAFSNRALEMVVGPVFNRIATSFIDSFTKRAQTQYGE</sequence>
<dbReference type="InterPro" id="IPR023393">
    <property type="entry name" value="START-like_dom_sf"/>
</dbReference>
<organism evidence="3 4">
    <name type="scientific">Bordetella ansorpii</name>
    <dbReference type="NCBI Taxonomy" id="288768"/>
    <lineage>
        <taxon>Bacteria</taxon>
        <taxon>Pseudomonadati</taxon>
        <taxon>Pseudomonadota</taxon>
        <taxon>Betaproteobacteria</taxon>
        <taxon>Burkholderiales</taxon>
        <taxon>Alcaligenaceae</taxon>
        <taxon>Bordetella</taxon>
    </lineage>
</organism>
<dbReference type="SUPFAM" id="SSF55961">
    <property type="entry name" value="Bet v1-like"/>
    <property type="match status" value="1"/>
</dbReference>
<accession>A0A157LZ42</accession>
<dbReference type="InterPro" id="IPR044996">
    <property type="entry name" value="COQ10-like"/>
</dbReference>
<protein>
    <submittedName>
        <fullName evidence="3">Cyclase</fullName>
    </submittedName>
</protein>
<dbReference type="CDD" id="cd07813">
    <property type="entry name" value="COQ10p_like"/>
    <property type="match status" value="1"/>
</dbReference>
<dbReference type="GO" id="GO:0048039">
    <property type="term" value="F:ubiquinone binding"/>
    <property type="evidence" value="ECO:0007669"/>
    <property type="project" value="InterPro"/>
</dbReference>
<dbReference type="PANTHER" id="PTHR12901">
    <property type="entry name" value="SPERM PROTEIN HOMOLOG"/>
    <property type="match status" value="1"/>
</dbReference>
<dbReference type="GO" id="GO:0045333">
    <property type="term" value="P:cellular respiration"/>
    <property type="evidence" value="ECO:0007669"/>
    <property type="project" value="InterPro"/>
</dbReference>
<evidence type="ECO:0000256" key="1">
    <source>
        <dbReference type="ARBA" id="ARBA00008918"/>
    </source>
</evidence>
<dbReference type="OrthoDB" id="9804759at2"/>
<dbReference type="Gene3D" id="3.30.530.20">
    <property type="match status" value="1"/>
</dbReference>
<evidence type="ECO:0000259" key="2">
    <source>
        <dbReference type="Pfam" id="PF03364"/>
    </source>
</evidence>
<proteinExistence type="inferred from homology"/>
<gene>
    <name evidence="3" type="primary">ratA</name>
    <name evidence="3" type="ORF">SAMEA1982600_00970</name>
</gene>
<dbReference type="RefSeq" id="WP_066409209.1">
    <property type="nucleotide sequence ID" value="NZ_FKBS01000008.1"/>
</dbReference>
<name>A0A157LZ42_9BORD</name>